<organism evidence="1 2">
    <name type="scientific">Zunongwangia profunda</name>
    <dbReference type="NCBI Taxonomy" id="398743"/>
    <lineage>
        <taxon>Bacteria</taxon>
        <taxon>Pseudomonadati</taxon>
        <taxon>Bacteroidota</taxon>
        <taxon>Flavobacteriia</taxon>
        <taxon>Flavobacteriales</taxon>
        <taxon>Flavobacteriaceae</taxon>
        <taxon>Zunongwangia</taxon>
    </lineage>
</organism>
<proteinExistence type="predicted"/>
<comment type="caution">
    <text evidence="1">The sequence shown here is derived from an EMBL/GenBank/DDBJ whole genome shotgun (WGS) entry which is preliminary data.</text>
</comment>
<dbReference type="InterPro" id="IPR008969">
    <property type="entry name" value="CarboxyPept-like_regulatory"/>
</dbReference>
<accession>A0A3D5J201</accession>
<gene>
    <name evidence="1" type="ORF">DGQ38_13180</name>
</gene>
<sequence>MIRYYLLFILLWSSQIRAQSEIRAIVLDAETKKPLEFVDVYNDQNYTSTNSDGHFAFKTHRDMIKFNRLGYEPKSFSISALKNDTIY</sequence>
<evidence type="ECO:0000313" key="1">
    <source>
        <dbReference type="EMBL" id="HCV81993.1"/>
    </source>
</evidence>
<dbReference type="AlphaFoldDB" id="A0A3D5J201"/>
<reference evidence="1 2" key="1">
    <citation type="journal article" date="2018" name="Nat. Biotechnol.">
        <title>A standardized bacterial taxonomy based on genome phylogeny substantially revises the tree of life.</title>
        <authorList>
            <person name="Parks D.H."/>
            <person name="Chuvochina M."/>
            <person name="Waite D.W."/>
            <person name="Rinke C."/>
            <person name="Skarshewski A."/>
            <person name="Chaumeil P.A."/>
            <person name="Hugenholtz P."/>
        </authorList>
    </citation>
    <scope>NUCLEOTIDE SEQUENCE [LARGE SCALE GENOMIC DNA]</scope>
    <source>
        <strain evidence="1">UBA9359</strain>
    </source>
</reference>
<evidence type="ECO:0000313" key="2">
    <source>
        <dbReference type="Proteomes" id="UP000264330"/>
    </source>
</evidence>
<dbReference type="Proteomes" id="UP000264330">
    <property type="component" value="Unassembled WGS sequence"/>
</dbReference>
<dbReference type="SUPFAM" id="SSF49464">
    <property type="entry name" value="Carboxypeptidase regulatory domain-like"/>
    <property type="match status" value="1"/>
</dbReference>
<name>A0A3D5J201_9FLAO</name>
<evidence type="ECO:0008006" key="3">
    <source>
        <dbReference type="Google" id="ProtNLM"/>
    </source>
</evidence>
<dbReference type="EMBL" id="DPMF01000303">
    <property type="protein sequence ID" value="HCV81993.1"/>
    <property type="molecule type" value="Genomic_DNA"/>
</dbReference>
<feature type="non-terminal residue" evidence="1">
    <location>
        <position position="87"/>
    </location>
</feature>
<protein>
    <recommendedName>
        <fullName evidence="3">TonB-dependent receptor</fullName>
    </recommendedName>
</protein>